<dbReference type="Proteomes" id="UP001207918">
    <property type="component" value="Unassembled WGS sequence"/>
</dbReference>
<comment type="caution">
    <text evidence="7">The sequence shown here is derived from an EMBL/GenBank/DDBJ whole genome shotgun (WGS) entry which is preliminary data.</text>
</comment>
<evidence type="ECO:0000313" key="7">
    <source>
        <dbReference type="EMBL" id="MCW9708504.1"/>
    </source>
</evidence>
<name>A0ABT3PRK7_9BACT</name>
<keyword evidence="4 5" id="KW-0472">Membrane</keyword>
<evidence type="ECO:0000256" key="2">
    <source>
        <dbReference type="ARBA" id="ARBA00022692"/>
    </source>
</evidence>
<evidence type="ECO:0000256" key="5">
    <source>
        <dbReference type="SAM" id="Phobius"/>
    </source>
</evidence>
<gene>
    <name evidence="7" type="ORF">J6I44_16700</name>
</gene>
<dbReference type="InterPro" id="IPR006977">
    <property type="entry name" value="Yip1_dom"/>
</dbReference>
<protein>
    <submittedName>
        <fullName evidence="7">DUF1282 family protein</fullName>
    </submittedName>
</protein>
<sequence>MDIQYIIDRAKGIIVSPKDEWQAIKGESKSNKELIVFYALPLVVLATLAGLIGHWSLNIAVYQLVMPLLGIVVAAYVANELAEKFNSTKNLNNAFKLVVYAATPSFLASVIANLSFLLSWVSLFGLYSIYLFWVGIPVMMETPDDKRLAYVIVCALVVIVVQLIVSALFAPPMAGIY</sequence>
<evidence type="ECO:0000259" key="6">
    <source>
        <dbReference type="Pfam" id="PF04893"/>
    </source>
</evidence>
<feature type="domain" description="Yip1" evidence="6">
    <location>
        <begin position="11"/>
        <end position="164"/>
    </location>
</feature>
<reference evidence="7 8" key="1">
    <citation type="submission" date="2021-03" db="EMBL/GenBank/DDBJ databases">
        <title>Aliifodinibius sp. nov., a new bacterium isolated from saline soil.</title>
        <authorList>
            <person name="Galisteo C."/>
            <person name="De La Haba R."/>
            <person name="Sanchez-Porro C."/>
            <person name="Ventosa A."/>
        </authorList>
    </citation>
    <scope>NUCLEOTIDE SEQUENCE [LARGE SCALE GENOMIC DNA]</scope>
    <source>
        <strain evidence="7 8">1BSP15-2V2</strain>
    </source>
</reference>
<feature type="transmembrane region" description="Helical" evidence="5">
    <location>
        <begin position="117"/>
        <end position="136"/>
    </location>
</feature>
<evidence type="ECO:0000256" key="3">
    <source>
        <dbReference type="ARBA" id="ARBA00022989"/>
    </source>
</evidence>
<feature type="transmembrane region" description="Helical" evidence="5">
    <location>
        <begin position="61"/>
        <end position="82"/>
    </location>
</feature>
<evidence type="ECO:0000256" key="4">
    <source>
        <dbReference type="ARBA" id="ARBA00023136"/>
    </source>
</evidence>
<accession>A0ABT3PRK7</accession>
<keyword evidence="8" id="KW-1185">Reference proteome</keyword>
<dbReference type="Pfam" id="PF04893">
    <property type="entry name" value="Yip1"/>
    <property type="match status" value="1"/>
</dbReference>
<dbReference type="EMBL" id="JAGGJA010000013">
    <property type="protein sequence ID" value="MCW9708504.1"/>
    <property type="molecule type" value="Genomic_DNA"/>
</dbReference>
<dbReference type="RefSeq" id="WP_265767288.1">
    <property type="nucleotide sequence ID" value="NZ_JAGGJA010000013.1"/>
</dbReference>
<comment type="subcellular location">
    <subcellularLocation>
        <location evidence="1">Membrane</location>
        <topology evidence="1">Multi-pass membrane protein</topology>
    </subcellularLocation>
</comment>
<keyword evidence="3 5" id="KW-1133">Transmembrane helix</keyword>
<feature type="transmembrane region" description="Helical" evidence="5">
    <location>
        <begin position="35"/>
        <end position="55"/>
    </location>
</feature>
<evidence type="ECO:0000256" key="1">
    <source>
        <dbReference type="ARBA" id="ARBA00004141"/>
    </source>
</evidence>
<organism evidence="7 8">
    <name type="scientific">Fodinibius salsisoli</name>
    <dbReference type="NCBI Taxonomy" id="2820877"/>
    <lineage>
        <taxon>Bacteria</taxon>
        <taxon>Pseudomonadati</taxon>
        <taxon>Balneolota</taxon>
        <taxon>Balneolia</taxon>
        <taxon>Balneolales</taxon>
        <taxon>Balneolaceae</taxon>
        <taxon>Fodinibius</taxon>
    </lineage>
</organism>
<proteinExistence type="predicted"/>
<feature type="transmembrane region" description="Helical" evidence="5">
    <location>
        <begin position="148"/>
        <end position="170"/>
    </location>
</feature>
<feature type="transmembrane region" description="Helical" evidence="5">
    <location>
        <begin position="94"/>
        <end position="111"/>
    </location>
</feature>
<evidence type="ECO:0000313" key="8">
    <source>
        <dbReference type="Proteomes" id="UP001207918"/>
    </source>
</evidence>
<keyword evidence="2 5" id="KW-0812">Transmembrane</keyword>